<keyword evidence="2" id="KW-1133">Transmembrane helix</keyword>
<accession>A0ABV5MKC9</accession>
<dbReference type="RefSeq" id="WP_223103441.1">
    <property type="nucleotide sequence ID" value="NZ_CP061913.1"/>
</dbReference>
<evidence type="ECO:0000256" key="2">
    <source>
        <dbReference type="SAM" id="Phobius"/>
    </source>
</evidence>
<protein>
    <submittedName>
        <fullName evidence="3">Uncharacterized protein</fullName>
    </submittedName>
</protein>
<organism evidence="3 4">
    <name type="scientific">Dactylosporangium vinaceum</name>
    <dbReference type="NCBI Taxonomy" id="53362"/>
    <lineage>
        <taxon>Bacteria</taxon>
        <taxon>Bacillati</taxon>
        <taxon>Actinomycetota</taxon>
        <taxon>Actinomycetes</taxon>
        <taxon>Micromonosporales</taxon>
        <taxon>Micromonosporaceae</taxon>
        <taxon>Dactylosporangium</taxon>
    </lineage>
</organism>
<sequence>MTEPEDRFDGCLEQHRIEPLGPPQGAYERIARTARRRRVARVAAISATAVVLFAGITGLTYRIVTAPAPVPPPGASKSP</sequence>
<feature type="transmembrane region" description="Helical" evidence="2">
    <location>
        <begin position="39"/>
        <end position="64"/>
    </location>
</feature>
<dbReference type="EMBL" id="JBHMCA010000065">
    <property type="protein sequence ID" value="MFB9449299.1"/>
    <property type="molecule type" value="Genomic_DNA"/>
</dbReference>
<name>A0ABV5MKC9_9ACTN</name>
<evidence type="ECO:0000256" key="1">
    <source>
        <dbReference type="SAM" id="MobiDB-lite"/>
    </source>
</evidence>
<dbReference type="Proteomes" id="UP001589608">
    <property type="component" value="Unassembled WGS sequence"/>
</dbReference>
<feature type="compositionally biased region" description="Basic and acidic residues" evidence="1">
    <location>
        <begin position="1"/>
        <end position="18"/>
    </location>
</feature>
<keyword evidence="2" id="KW-0812">Transmembrane</keyword>
<keyword evidence="2" id="KW-0472">Membrane</keyword>
<evidence type="ECO:0000313" key="4">
    <source>
        <dbReference type="Proteomes" id="UP001589608"/>
    </source>
</evidence>
<gene>
    <name evidence="3" type="ORF">ACFFTR_40015</name>
</gene>
<feature type="region of interest" description="Disordered" evidence="1">
    <location>
        <begin position="1"/>
        <end position="24"/>
    </location>
</feature>
<keyword evidence="4" id="KW-1185">Reference proteome</keyword>
<reference evidence="3 4" key="1">
    <citation type="submission" date="2024-09" db="EMBL/GenBank/DDBJ databases">
        <authorList>
            <person name="Sun Q."/>
            <person name="Mori K."/>
        </authorList>
    </citation>
    <scope>NUCLEOTIDE SEQUENCE [LARGE SCALE GENOMIC DNA]</scope>
    <source>
        <strain evidence="3 4">JCM 3307</strain>
    </source>
</reference>
<proteinExistence type="predicted"/>
<evidence type="ECO:0000313" key="3">
    <source>
        <dbReference type="EMBL" id="MFB9449299.1"/>
    </source>
</evidence>
<comment type="caution">
    <text evidence="3">The sequence shown here is derived from an EMBL/GenBank/DDBJ whole genome shotgun (WGS) entry which is preliminary data.</text>
</comment>